<organism evidence="2 3">
    <name type="scientific">Natranaerobius thermophilus (strain ATCC BAA-1301 / DSM 18059 / JW/NM-WN-LF)</name>
    <dbReference type="NCBI Taxonomy" id="457570"/>
    <lineage>
        <taxon>Bacteria</taxon>
        <taxon>Bacillati</taxon>
        <taxon>Bacillota</taxon>
        <taxon>Clostridia</taxon>
        <taxon>Natranaerobiales</taxon>
        <taxon>Natranaerobiaceae</taxon>
        <taxon>Natranaerobius</taxon>
    </lineage>
</organism>
<reference evidence="2 3" key="2">
    <citation type="journal article" date="2011" name="J. Bacteriol.">
        <title>Complete genome sequence of the anaerobic, halophilic alkalithermophile Natranaerobius thermophilus JW/NM-WN-LF.</title>
        <authorList>
            <person name="Zhao B."/>
            <person name="Mesbah N.M."/>
            <person name="Dalin E."/>
            <person name="Goodwin L."/>
            <person name="Nolan M."/>
            <person name="Pitluck S."/>
            <person name="Chertkov O."/>
            <person name="Brettin T.S."/>
            <person name="Han J."/>
            <person name="Larimer F.W."/>
            <person name="Land M.L."/>
            <person name="Hauser L."/>
            <person name="Kyrpides N."/>
            <person name="Wiegel J."/>
        </authorList>
    </citation>
    <scope>NUCLEOTIDE SEQUENCE [LARGE SCALE GENOMIC DNA]</scope>
    <source>
        <strain evidence="3">ATCC BAA-1301 / DSM 18059 / JW/NM-WN-LF</strain>
    </source>
</reference>
<evidence type="ECO:0000313" key="3">
    <source>
        <dbReference type="Proteomes" id="UP000001683"/>
    </source>
</evidence>
<name>B2A547_NATTJ</name>
<dbReference type="EMBL" id="CP001034">
    <property type="protein sequence ID" value="ACB85289.1"/>
    <property type="molecule type" value="Genomic_DNA"/>
</dbReference>
<dbReference type="AlphaFoldDB" id="B2A547"/>
<sequence length="161" mass="18837">MYLPYFASLLIFGISLVLLILIVPKEFIINKLIFGIVFGILQAILLIYYMEIRFGFWDFIREDILYLGELPIFLSATWTPLVIMFIYLLKLSTHLLSRIIVLILFPLLSTLSHYAFELNNMLTYQNWSYLETFLLSLLIHMAIIGGLYLVGELQDKKKTIF</sequence>
<keyword evidence="1" id="KW-1133">Transmembrane helix</keyword>
<proteinExistence type="predicted"/>
<reference evidence="2 3" key="1">
    <citation type="submission" date="2008-04" db="EMBL/GenBank/DDBJ databases">
        <title>Complete sequence of chromosome of Natranaerobius thermophilus JW/NM-WN-LF.</title>
        <authorList>
            <consortium name="US DOE Joint Genome Institute"/>
            <person name="Copeland A."/>
            <person name="Lucas S."/>
            <person name="Lapidus A."/>
            <person name="Glavina del Rio T."/>
            <person name="Dalin E."/>
            <person name="Tice H."/>
            <person name="Bruce D."/>
            <person name="Goodwin L."/>
            <person name="Pitluck S."/>
            <person name="Chertkov O."/>
            <person name="Brettin T."/>
            <person name="Detter J.C."/>
            <person name="Han C."/>
            <person name="Kuske C.R."/>
            <person name="Schmutz J."/>
            <person name="Larimer F."/>
            <person name="Land M."/>
            <person name="Hauser L."/>
            <person name="Kyrpides N."/>
            <person name="Lykidis A."/>
            <person name="Mesbah N.M."/>
            <person name="Wiegel J."/>
        </authorList>
    </citation>
    <scope>NUCLEOTIDE SEQUENCE [LARGE SCALE GENOMIC DNA]</scope>
    <source>
        <strain evidence="3">ATCC BAA-1301 / DSM 18059 / JW/NM-WN-LF</strain>
    </source>
</reference>
<dbReference type="KEGG" id="nth:Nther_1715"/>
<protein>
    <submittedName>
        <fullName evidence="2">Uncharacterized protein</fullName>
    </submittedName>
</protein>
<evidence type="ECO:0000313" key="2">
    <source>
        <dbReference type="EMBL" id="ACB85289.1"/>
    </source>
</evidence>
<dbReference type="InParanoid" id="B2A547"/>
<dbReference type="Proteomes" id="UP000001683">
    <property type="component" value="Chromosome"/>
</dbReference>
<feature type="transmembrane region" description="Helical" evidence="1">
    <location>
        <begin position="96"/>
        <end position="116"/>
    </location>
</feature>
<dbReference type="HOGENOM" id="CLU_1641903_0_0_9"/>
<keyword evidence="1" id="KW-0472">Membrane</keyword>
<feature type="transmembrane region" description="Helical" evidence="1">
    <location>
        <begin position="32"/>
        <end position="50"/>
    </location>
</feature>
<gene>
    <name evidence="2" type="ordered locus">Nther_1715</name>
</gene>
<keyword evidence="3" id="KW-1185">Reference proteome</keyword>
<feature type="transmembrane region" description="Helical" evidence="1">
    <location>
        <begin position="6"/>
        <end position="23"/>
    </location>
</feature>
<dbReference type="OrthoDB" id="1724505at2"/>
<accession>B2A547</accession>
<dbReference type="RefSeq" id="WP_012448156.1">
    <property type="nucleotide sequence ID" value="NC_010718.1"/>
</dbReference>
<feature type="transmembrane region" description="Helical" evidence="1">
    <location>
        <begin position="128"/>
        <end position="150"/>
    </location>
</feature>
<evidence type="ECO:0000256" key="1">
    <source>
        <dbReference type="SAM" id="Phobius"/>
    </source>
</evidence>
<feature type="transmembrane region" description="Helical" evidence="1">
    <location>
        <begin position="70"/>
        <end position="89"/>
    </location>
</feature>
<keyword evidence="1" id="KW-0812">Transmembrane</keyword>